<feature type="region of interest" description="Disordered" evidence="1">
    <location>
        <begin position="92"/>
        <end position="125"/>
    </location>
</feature>
<feature type="compositionally biased region" description="Acidic residues" evidence="1">
    <location>
        <begin position="24"/>
        <end position="33"/>
    </location>
</feature>
<organism evidence="2 3">
    <name type="scientific">Strongylus vulgaris</name>
    <name type="common">Blood worm</name>
    <dbReference type="NCBI Taxonomy" id="40348"/>
    <lineage>
        <taxon>Eukaryota</taxon>
        <taxon>Metazoa</taxon>
        <taxon>Ecdysozoa</taxon>
        <taxon>Nematoda</taxon>
        <taxon>Chromadorea</taxon>
        <taxon>Rhabditida</taxon>
        <taxon>Rhabditina</taxon>
        <taxon>Rhabditomorpha</taxon>
        <taxon>Strongyloidea</taxon>
        <taxon>Strongylidae</taxon>
        <taxon>Strongylus</taxon>
    </lineage>
</organism>
<name>A0A3P7IT38_STRVU</name>
<dbReference type="EMBL" id="UYYB01096334">
    <property type="protein sequence ID" value="VDM76091.1"/>
    <property type="molecule type" value="Genomic_DNA"/>
</dbReference>
<feature type="compositionally biased region" description="Basic and acidic residues" evidence="1">
    <location>
        <begin position="1"/>
        <end position="14"/>
    </location>
</feature>
<accession>A0A3P7IT38</accession>
<gene>
    <name evidence="2" type="ORF">SVUK_LOCUS11089</name>
</gene>
<feature type="compositionally biased region" description="Basic and acidic residues" evidence="1">
    <location>
        <begin position="34"/>
        <end position="75"/>
    </location>
</feature>
<feature type="region of interest" description="Disordered" evidence="1">
    <location>
        <begin position="1"/>
        <end position="79"/>
    </location>
</feature>
<reference evidence="2 3" key="1">
    <citation type="submission" date="2018-11" db="EMBL/GenBank/DDBJ databases">
        <authorList>
            <consortium name="Pathogen Informatics"/>
        </authorList>
    </citation>
    <scope>NUCLEOTIDE SEQUENCE [LARGE SCALE GENOMIC DNA]</scope>
</reference>
<dbReference type="AlphaFoldDB" id="A0A3P7IT38"/>
<evidence type="ECO:0000256" key="1">
    <source>
        <dbReference type="SAM" id="MobiDB-lite"/>
    </source>
</evidence>
<keyword evidence="3" id="KW-1185">Reference proteome</keyword>
<protein>
    <submittedName>
        <fullName evidence="2">Uncharacterized protein</fullName>
    </submittedName>
</protein>
<proteinExistence type="predicted"/>
<feature type="compositionally biased region" description="Polar residues" evidence="1">
    <location>
        <begin position="114"/>
        <end position="125"/>
    </location>
</feature>
<evidence type="ECO:0000313" key="2">
    <source>
        <dbReference type="EMBL" id="VDM76091.1"/>
    </source>
</evidence>
<sequence>MNIEELAKETDKAKTPAKKKGYDDVEISDLSDEDEKKSKKLDLKPPAEVEMKKGEKKEKKEKKEPRTETKTRSFKSEVVQQKTPVFKTVEEKEKNHEHHNIMSIPKYTGPISAGSGSLDVTSLLQ</sequence>
<evidence type="ECO:0000313" key="3">
    <source>
        <dbReference type="Proteomes" id="UP000270094"/>
    </source>
</evidence>
<dbReference type="Proteomes" id="UP000270094">
    <property type="component" value="Unassembled WGS sequence"/>
</dbReference>